<proteinExistence type="inferred from homology"/>
<feature type="transmembrane region" description="Helical" evidence="10">
    <location>
        <begin position="58"/>
        <end position="80"/>
    </location>
</feature>
<evidence type="ECO:0000313" key="11">
    <source>
        <dbReference type="EMBL" id="OEG70532.1"/>
    </source>
</evidence>
<evidence type="ECO:0000256" key="3">
    <source>
        <dbReference type="ARBA" id="ARBA00022448"/>
    </source>
</evidence>
<evidence type="ECO:0000256" key="9">
    <source>
        <dbReference type="ARBA" id="ARBA00023136"/>
    </source>
</evidence>
<comment type="function">
    <text evidence="10">Involved in protein export. Participates in an early event of protein translocation.</text>
</comment>
<keyword evidence="4 10" id="KW-1003">Cell membrane</keyword>
<accession>A0A1E5IJ49</accession>
<dbReference type="GO" id="GO:0065002">
    <property type="term" value="P:intracellular protein transmembrane transport"/>
    <property type="evidence" value="ECO:0007669"/>
    <property type="project" value="TreeGrafter"/>
</dbReference>
<keyword evidence="7 10" id="KW-1133">Transmembrane helix</keyword>
<sequence>MNIVFSAFKFIHYTMCIGLVIVILLQTAKSGGMAGIFGGIGSDQIFNAPSRMAFIKKVTAFMACIFFFTSLMLTKLSPAISVVN</sequence>
<keyword evidence="9 10" id="KW-0472">Membrane</keyword>
<dbReference type="PANTHER" id="PTHR34182">
    <property type="entry name" value="PROTEIN-EXPORT MEMBRANE PROTEIN SECG"/>
    <property type="match status" value="1"/>
</dbReference>
<keyword evidence="8 10" id="KW-0811">Translocation</keyword>
<keyword evidence="6 10" id="KW-0653">Protein transport</keyword>
<reference evidence="11 12" key="1">
    <citation type="submission" date="2015-11" db="EMBL/GenBank/DDBJ databases">
        <title>Evidence for parallel genomic evolution in an endosymbiosis of termite gut flagellates.</title>
        <authorList>
            <person name="Zheng H."/>
        </authorList>
    </citation>
    <scope>NUCLEOTIDE SEQUENCE [LARGE SCALE GENOMIC DNA]</scope>
    <source>
        <strain evidence="11 12">CET450</strain>
    </source>
</reference>
<dbReference type="PANTHER" id="PTHR34182:SF1">
    <property type="entry name" value="PROTEIN-EXPORT MEMBRANE PROTEIN SECG"/>
    <property type="match status" value="1"/>
</dbReference>
<gene>
    <name evidence="11" type="ORF">ATZ36_00665</name>
</gene>
<evidence type="ECO:0000256" key="7">
    <source>
        <dbReference type="ARBA" id="ARBA00022989"/>
    </source>
</evidence>
<keyword evidence="5 10" id="KW-0812">Transmembrane</keyword>
<evidence type="ECO:0000256" key="5">
    <source>
        <dbReference type="ARBA" id="ARBA00022692"/>
    </source>
</evidence>
<keyword evidence="3 10" id="KW-0813">Transport</keyword>
<dbReference type="AlphaFoldDB" id="A0A1E5IJ49"/>
<evidence type="ECO:0000256" key="10">
    <source>
        <dbReference type="RuleBase" id="RU365087"/>
    </source>
</evidence>
<dbReference type="PRINTS" id="PR01651">
    <property type="entry name" value="SECGEXPORT"/>
</dbReference>
<evidence type="ECO:0000256" key="2">
    <source>
        <dbReference type="ARBA" id="ARBA00008445"/>
    </source>
</evidence>
<dbReference type="InterPro" id="IPR004692">
    <property type="entry name" value="SecG"/>
</dbReference>
<dbReference type="EMBL" id="LNVX01000314">
    <property type="protein sequence ID" value="OEG70532.1"/>
    <property type="molecule type" value="Genomic_DNA"/>
</dbReference>
<dbReference type="GO" id="GO:0043952">
    <property type="term" value="P:protein transport by the Sec complex"/>
    <property type="evidence" value="ECO:0007669"/>
    <property type="project" value="TreeGrafter"/>
</dbReference>
<dbReference type="GO" id="GO:0005886">
    <property type="term" value="C:plasma membrane"/>
    <property type="evidence" value="ECO:0007669"/>
    <property type="project" value="UniProtKB-SubCell"/>
</dbReference>
<comment type="subcellular location">
    <subcellularLocation>
        <location evidence="1 10">Cell membrane</location>
        <topology evidence="1 10">Multi-pass membrane protein</topology>
    </subcellularLocation>
</comment>
<name>A0A1E5IJ49_ENDTX</name>
<organism evidence="11 12">
    <name type="scientific">Endomicrobium trichonymphae</name>
    <dbReference type="NCBI Taxonomy" id="1408204"/>
    <lineage>
        <taxon>Bacteria</taxon>
        <taxon>Pseudomonadati</taxon>
        <taxon>Elusimicrobiota</taxon>
        <taxon>Endomicrobiia</taxon>
        <taxon>Endomicrobiales</taxon>
        <taxon>Endomicrobiaceae</taxon>
        <taxon>Candidatus Endomicrobiellum</taxon>
    </lineage>
</organism>
<protein>
    <recommendedName>
        <fullName evidence="10">Protein-export membrane protein SecG</fullName>
    </recommendedName>
</protein>
<evidence type="ECO:0000256" key="1">
    <source>
        <dbReference type="ARBA" id="ARBA00004651"/>
    </source>
</evidence>
<dbReference type="GO" id="GO:0009306">
    <property type="term" value="P:protein secretion"/>
    <property type="evidence" value="ECO:0007669"/>
    <property type="project" value="UniProtKB-UniRule"/>
</dbReference>
<evidence type="ECO:0000256" key="6">
    <source>
        <dbReference type="ARBA" id="ARBA00022927"/>
    </source>
</evidence>
<feature type="transmembrane region" description="Helical" evidence="10">
    <location>
        <begin position="6"/>
        <end position="25"/>
    </location>
</feature>
<keyword evidence="12" id="KW-1185">Reference proteome</keyword>
<dbReference type="GO" id="GO:0015450">
    <property type="term" value="F:protein-transporting ATPase activity"/>
    <property type="evidence" value="ECO:0007669"/>
    <property type="project" value="UniProtKB-UniRule"/>
</dbReference>
<evidence type="ECO:0000313" key="12">
    <source>
        <dbReference type="Proteomes" id="UP000095237"/>
    </source>
</evidence>
<dbReference type="Proteomes" id="UP000095237">
    <property type="component" value="Unassembled WGS sequence"/>
</dbReference>
<dbReference type="Pfam" id="PF03840">
    <property type="entry name" value="SecG"/>
    <property type="match status" value="1"/>
</dbReference>
<comment type="caution">
    <text evidence="11">The sequence shown here is derived from an EMBL/GenBank/DDBJ whole genome shotgun (WGS) entry which is preliminary data.</text>
</comment>
<dbReference type="NCBIfam" id="TIGR00810">
    <property type="entry name" value="secG"/>
    <property type="match status" value="1"/>
</dbReference>
<evidence type="ECO:0000256" key="4">
    <source>
        <dbReference type="ARBA" id="ARBA00022475"/>
    </source>
</evidence>
<evidence type="ECO:0000256" key="8">
    <source>
        <dbReference type="ARBA" id="ARBA00023010"/>
    </source>
</evidence>
<comment type="similarity">
    <text evidence="2 10">Belongs to the SecG family.</text>
</comment>